<proteinExistence type="predicted"/>
<dbReference type="Proteomes" id="UP000231019">
    <property type="component" value="Unassembled WGS sequence"/>
</dbReference>
<evidence type="ECO:0000256" key="2">
    <source>
        <dbReference type="SAM" id="SignalP"/>
    </source>
</evidence>
<feature type="chain" id="PRO_5014895713" description="DUF5683 domain-containing protein" evidence="2">
    <location>
        <begin position="27"/>
        <end position="248"/>
    </location>
</feature>
<accession>A0A2M7G3Q0</accession>
<keyword evidence="1" id="KW-1133">Transmembrane helix</keyword>
<gene>
    <name evidence="3" type="ORF">COW36_11800</name>
</gene>
<evidence type="ECO:0000256" key="1">
    <source>
        <dbReference type="SAM" id="Phobius"/>
    </source>
</evidence>
<evidence type="ECO:0000313" key="3">
    <source>
        <dbReference type="EMBL" id="PIW16447.1"/>
    </source>
</evidence>
<keyword evidence="2" id="KW-0732">Signal</keyword>
<reference evidence="3 4" key="1">
    <citation type="submission" date="2017-09" db="EMBL/GenBank/DDBJ databases">
        <title>Depth-based differentiation of microbial function through sediment-hosted aquifers and enrichment of novel symbionts in the deep terrestrial subsurface.</title>
        <authorList>
            <person name="Probst A.J."/>
            <person name="Ladd B."/>
            <person name="Jarett J.K."/>
            <person name="Geller-Mcgrath D.E."/>
            <person name="Sieber C.M."/>
            <person name="Emerson J.B."/>
            <person name="Anantharaman K."/>
            <person name="Thomas B.C."/>
            <person name="Malmstrom R."/>
            <person name="Stieglmeier M."/>
            <person name="Klingl A."/>
            <person name="Woyke T."/>
            <person name="Ryan C.M."/>
            <person name="Banfield J.F."/>
        </authorList>
    </citation>
    <scope>NUCLEOTIDE SEQUENCE [LARGE SCALE GENOMIC DNA]</scope>
    <source>
        <strain evidence="3">CG17_big_fil_post_rev_8_21_14_2_50_48_46</strain>
    </source>
</reference>
<evidence type="ECO:0008006" key="5">
    <source>
        <dbReference type="Google" id="ProtNLM"/>
    </source>
</evidence>
<dbReference type="EMBL" id="PFFQ01000037">
    <property type="protein sequence ID" value="PIW16447.1"/>
    <property type="molecule type" value="Genomic_DNA"/>
</dbReference>
<name>A0A2M7G3Q0_9BACT</name>
<keyword evidence="1" id="KW-0812">Transmembrane</keyword>
<feature type="transmembrane region" description="Helical" evidence="1">
    <location>
        <begin position="187"/>
        <end position="206"/>
    </location>
</feature>
<dbReference type="AlphaFoldDB" id="A0A2M7G3Q0"/>
<organism evidence="3 4">
    <name type="scientific">bacterium (Candidatus Blackallbacteria) CG17_big_fil_post_rev_8_21_14_2_50_48_46</name>
    <dbReference type="NCBI Taxonomy" id="2014261"/>
    <lineage>
        <taxon>Bacteria</taxon>
        <taxon>Candidatus Blackallbacteria</taxon>
    </lineage>
</organism>
<comment type="caution">
    <text evidence="3">The sequence shown here is derived from an EMBL/GenBank/DDBJ whole genome shotgun (WGS) entry which is preliminary data.</text>
</comment>
<evidence type="ECO:0000313" key="4">
    <source>
        <dbReference type="Proteomes" id="UP000231019"/>
    </source>
</evidence>
<feature type="signal peptide" evidence="2">
    <location>
        <begin position="1"/>
        <end position="26"/>
    </location>
</feature>
<sequence length="248" mass="27297">MFIPLHKVLRLLLALGVFLPQTLAWSEPAPKSSRETVIVQDFFPAPMGTQCSTQIQKILIRSQRYNVWPDWYVRQRLGPHTAVQDWQTILNKVPETQLLVQGNLQGSNHLITVNLIVAQQTGKERTLIFANSQTGKPEALESICQDLAYQILGEPPEAPLRSPGLAASLSLIMPGAGHFYQGKPANILLGTGFLAGYVGLAYLGLSPQEEGGLTRQQWGGLLLLLSLTDILMAYFFSLPDPNLTKISP</sequence>
<feature type="transmembrane region" description="Helical" evidence="1">
    <location>
        <begin position="218"/>
        <end position="238"/>
    </location>
</feature>
<protein>
    <recommendedName>
        <fullName evidence="5">DUF5683 domain-containing protein</fullName>
    </recommendedName>
</protein>
<keyword evidence="1" id="KW-0472">Membrane</keyword>